<evidence type="ECO:0000313" key="3">
    <source>
        <dbReference type="Proteomes" id="UP000694044"/>
    </source>
</evidence>
<evidence type="ECO:0000313" key="2">
    <source>
        <dbReference type="EMBL" id="KAG7393340.1"/>
    </source>
</evidence>
<reference evidence="2" key="1">
    <citation type="submission" date="2021-02" db="EMBL/GenBank/DDBJ databases">
        <authorList>
            <person name="Palmer J.M."/>
        </authorList>
    </citation>
    <scope>NUCLEOTIDE SEQUENCE</scope>
    <source>
        <strain evidence="2">SCRP734</strain>
    </source>
</reference>
<dbReference type="Proteomes" id="UP000694044">
    <property type="component" value="Unassembled WGS sequence"/>
</dbReference>
<dbReference type="PANTHER" id="PTHR33324">
    <property type="entry name" value="EXPRESSED PROTEIN"/>
    <property type="match status" value="1"/>
</dbReference>
<dbReference type="AlphaFoldDB" id="A0A8T1WN37"/>
<dbReference type="OrthoDB" id="96345at2759"/>
<evidence type="ECO:0000256" key="1">
    <source>
        <dbReference type="SAM" id="MobiDB-lite"/>
    </source>
</evidence>
<comment type="caution">
    <text evidence="2">The sequence shown here is derived from an EMBL/GenBank/DDBJ whole genome shotgun (WGS) entry which is preliminary data.</text>
</comment>
<organism evidence="2 3">
    <name type="scientific">Phytophthora pseudosyringae</name>
    <dbReference type="NCBI Taxonomy" id="221518"/>
    <lineage>
        <taxon>Eukaryota</taxon>
        <taxon>Sar</taxon>
        <taxon>Stramenopiles</taxon>
        <taxon>Oomycota</taxon>
        <taxon>Peronosporomycetes</taxon>
        <taxon>Peronosporales</taxon>
        <taxon>Peronosporaceae</taxon>
        <taxon>Phytophthora</taxon>
    </lineage>
</organism>
<dbReference type="EMBL" id="JAGDFM010000004">
    <property type="protein sequence ID" value="KAG7393340.1"/>
    <property type="molecule type" value="Genomic_DNA"/>
</dbReference>
<dbReference type="PANTHER" id="PTHR33324:SF2">
    <property type="entry name" value="MYB_SANT-LIKE DNA-BINDING DOMAIN-CONTAINING PROTEIN"/>
    <property type="match status" value="1"/>
</dbReference>
<accession>A0A8T1WN37</accession>
<feature type="compositionally biased region" description="Polar residues" evidence="1">
    <location>
        <begin position="147"/>
        <end position="164"/>
    </location>
</feature>
<sequence length="260" mass="29538">MRSNPSWDADGVDDGPSSMDVLIQWLEVPGNAARWLEPKREGDGSRMEMAYEVYDQLLAHGINYRKVASINTKLCKLEHQLQNAECWLKTKGLRHYDASKKSEREVLQRCPYYPVLKSLLRPKRSAAVVAEVAIAVIAARTGRANCEENSSTDASSDVENLSSSDTDEEQPNVGFKRERSHAFHDEVVKHAGVEHKLQKIMLEGTNWEPQLKLEPDERREFLKLDLQVKRDEAIVVRAKARRELLDLSVPLADVDRLLPL</sequence>
<gene>
    <name evidence="2" type="ORF">PHYPSEUDO_009544</name>
</gene>
<name>A0A8T1WN37_9STRA</name>
<protein>
    <submittedName>
        <fullName evidence="2">Uncharacterized protein</fullName>
    </submittedName>
</protein>
<proteinExistence type="predicted"/>
<keyword evidence="3" id="KW-1185">Reference proteome</keyword>
<feature type="region of interest" description="Disordered" evidence="1">
    <location>
        <begin position="145"/>
        <end position="174"/>
    </location>
</feature>